<dbReference type="EMBL" id="MU866088">
    <property type="protein sequence ID" value="KAK4181261.1"/>
    <property type="molecule type" value="Genomic_DNA"/>
</dbReference>
<accession>A0AAN6WHC9</accession>
<comment type="caution">
    <text evidence="1">The sequence shown here is derived from an EMBL/GenBank/DDBJ whole genome shotgun (WGS) entry which is preliminary data.</text>
</comment>
<dbReference type="AlphaFoldDB" id="A0AAN6WHC9"/>
<reference evidence="1" key="2">
    <citation type="submission" date="2023-05" db="EMBL/GenBank/DDBJ databases">
        <authorList>
            <consortium name="Lawrence Berkeley National Laboratory"/>
            <person name="Steindorff A."/>
            <person name="Hensen N."/>
            <person name="Bonometti L."/>
            <person name="Westerberg I."/>
            <person name="Brannstrom I.O."/>
            <person name="Guillou S."/>
            <person name="Cros-Aarteil S."/>
            <person name="Calhoun S."/>
            <person name="Haridas S."/>
            <person name="Kuo A."/>
            <person name="Mondo S."/>
            <person name="Pangilinan J."/>
            <person name="Riley R."/>
            <person name="Labutti K."/>
            <person name="Andreopoulos B."/>
            <person name="Lipzen A."/>
            <person name="Chen C."/>
            <person name="Yanf M."/>
            <person name="Daum C."/>
            <person name="Ng V."/>
            <person name="Clum A."/>
            <person name="Ohm R."/>
            <person name="Martin F."/>
            <person name="Silar P."/>
            <person name="Natvig D."/>
            <person name="Lalanne C."/>
            <person name="Gautier V."/>
            <person name="Ament-Velasquez S.L."/>
            <person name="Kruys A."/>
            <person name="Hutchinson M.I."/>
            <person name="Powell A.J."/>
            <person name="Barry K."/>
            <person name="Miller A.N."/>
            <person name="Grigoriev I.V."/>
            <person name="Debuchy R."/>
            <person name="Gladieux P."/>
            <person name="Thoren M.H."/>
            <person name="Johannesson H."/>
        </authorList>
    </citation>
    <scope>NUCLEOTIDE SEQUENCE</scope>
    <source>
        <strain evidence="1">CBS 892.96</strain>
    </source>
</reference>
<proteinExistence type="predicted"/>
<dbReference type="Proteomes" id="UP001302321">
    <property type="component" value="Unassembled WGS sequence"/>
</dbReference>
<sequence length="113" mass="12793">MVSPFFVLECFLHLFFSLLFLVPYLTSIAALFWSSPSSSVTTSWRRQSLCTQPPIDGIRPREQQAKVAPLSKNNKIKKQVPSRYAPQYRLIASLLKGIMEKPSQAPPSPESRL</sequence>
<organism evidence="1 2">
    <name type="scientific">Triangularia setosa</name>
    <dbReference type="NCBI Taxonomy" id="2587417"/>
    <lineage>
        <taxon>Eukaryota</taxon>
        <taxon>Fungi</taxon>
        <taxon>Dikarya</taxon>
        <taxon>Ascomycota</taxon>
        <taxon>Pezizomycotina</taxon>
        <taxon>Sordariomycetes</taxon>
        <taxon>Sordariomycetidae</taxon>
        <taxon>Sordariales</taxon>
        <taxon>Podosporaceae</taxon>
        <taxon>Triangularia</taxon>
    </lineage>
</organism>
<keyword evidence="2" id="KW-1185">Reference proteome</keyword>
<name>A0AAN6WHC9_9PEZI</name>
<reference evidence="1" key="1">
    <citation type="journal article" date="2023" name="Mol. Phylogenet. Evol.">
        <title>Genome-scale phylogeny and comparative genomics of the fungal order Sordariales.</title>
        <authorList>
            <person name="Hensen N."/>
            <person name="Bonometti L."/>
            <person name="Westerberg I."/>
            <person name="Brannstrom I.O."/>
            <person name="Guillou S."/>
            <person name="Cros-Aarteil S."/>
            <person name="Calhoun S."/>
            <person name="Haridas S."/>
            <person name="Kuo A."/>
            <person name="Mondo S."/>
            <person name="Pangilinan J."/>
            <person name="Riley R."/>
            <person name="LaButti K."/>
            <person name="Andreopoulos B."/>
            <person name="Lipzen A."/>
            <person name="Chen C."/>
            <person name="Yan M."/>
            <person name="Daum C."/>
            <person name="Ng V."/>
            <person name="Clum A."/>
            <person name="Steindorff A."/>
            <person name="Ohm R.A."/>
            <person name="Martin F."/>
            <person name="Silar P."/>
            <person name="Natvig D.O."/>
            <person name="Lalanne C."/>
            <person name="Gautier V."/>
            <person name="Ament-Velasquez S.L."/>
            <person name="Kruys A."/>
            <person name="Hutchinson M.I."/>
            <person name="Powell A.J."/>
            <person name="Barry K."/>
            <person name="Miller A.N."/>
            <person name="Grigoriev I.V."/>
            <person name="Debuchy R."/>
            <person name="Gladieux P."/>
            <person name="Hiltunen Thoren M."/>
            <person name="Johannesson H."/>
        </authorList>
    </citation>
    <scope>NUCLEOTIDE SEQUENCE</scope>
    <source>
        <strain evidence="1">CBS 892.96</strain>
    </source>
</reference>
<evidence type="ECO:0000313" key="2">
    <source>
        <dbReference type="Proteomes" id="UP001302321"/>
    </source>
</evidence>
<protein>
    <submittedName>
        <fullName evidence="1">Uncharacterized protein</fullName>
    </submittedName>
</protein>
<evidence type="ECO:0000313" key="1">
    <source>
        <dbReference type="EMBL" id="KAK4181261.1"/>
    </source>
</evidence>
<gene>
    <name evidence="1" type="ORF">QBC36DRAFT_374322</name>
</gene>